<evidence type="ECO:0000256" key="2">
    <source>
        <dbReference type="ARBA" id="ARBA00022525"/>
    </source>
</evidence>
<evidence type="ECO:0000256" key="3">
    <source>
        <dbReference type="ARBA" id="ARBA00022729"/>
    </source>
</evidence>
<dbReference type="Proteomes" id="UP000049578">
    <property type="component" value="Unassembled WGS sequence"/>
</dbReference>
<evidence type="ECO:0000313" key="9">
    <source>
        <dbReference type="EMBL" id="KPJ22119.1"/>
    </source>
</evidence>
<evidence type="ECO:0000313" key="10">
    <source>
        <dbReference type="Proteomes" id="UP000049578"/>
    </source>
</evidence>
<dbReference type="STRING" id="119224.AKK44_06390"/>
<evidence type="ECO:0000256" key="7">
    <source>
        <dbReference type="SAM" id="Phobius"/>
    </source>
</evidence>
<keyword evidence="1" id="KW-0134">Cell wall</keyword>
<protein>
    <recommendedName>
        <fullName evidence="8">Gram-positive cocci surface proteins LPxTG domain-containing protein</fullName>
    </recommendedName>
</protein>
<keyword evidence="7" id="KW-1133">Transmembrane helix</keyword>
<keyword evidence="10" id="KW-1185">Reference proteome</keyword>
<reference evidence="9 10" key="1">
    <citation type="submission" date="2015-08" db="EMBL/GenBank/DDBJ databases">
        <title>Genome sequence of Streptococcus phocae subsp. phocae ATCC 51973T isolated from liver specimen obtained from seal.</title>
        <authorList>
            <person name="Avendano-Herrera R."/>
        </authorList>
    </citation>
    <scope>NUCLEOTIDE SEQUENCE [LARGE SCALE GENOMIC DNA]</scope>
    <source>
        <strain evidence="9 10">ATCC 51973</strain>
    </source>
</reference>
<keyword evidence="7" id="KW-0812">Transmembrane</keyword>
<evidence type="ECO:0000259" key="8">
    <source>
        <dbReference type="PROSITE" id="PS50847"/>
    </source>
</evidence>
<feature type="compositionally biased region" description="Basic and acidic residues" evidence="6">
    <location>
        <begin position="21"/>
        <end position="31"/>
    </location>
</feature>
<accession>A0A0P6S218</accession>
<keyword evidence="4" id="KW-0677">Repeat</keyword>
<feature type="region of interest" description="Disordered" evidence="6">
    <location>
        <begin position="1"/>
        <end position="96"/>
    </location>
</feature>
<dbReference type="InterPro" id="IPR019931">
    <property type="entry name" value="LPXTG_anchor"/>
</dbReference>
<dbReference type="PRINTS" id="PR00015">
    <property type="entry name" value="GPOSANCHOR"/>
</dbReference>
<keyword evidence="5" id="KW-0572">Peptidoglycan-anchor</keyword>
<evidence type="ECO:0000256" key="5">
    <source>
        <dbReference type="ARBA" id="ARBA00023088"/>
    </source>
</evidence>
<keyword evidence="3" id="KW-0732">Signal</keyword>
<keyword evidence="7" id="KW-0472">Membrane</keyword>
<sequence>PEAPKAPETMPEAPKSPEAPKAPETKPDAPKSPEAPKAPETMPDAPKSPEAPKAPEKHSLPWTALTPATPIPGHTDKKDAPKAQKATKASAPIMRQDKKAVLPSTGEQAPTGFFTAAAMAVLASVGALAFLPKRKED</sequence>
<dbReference type="AlphaFoldDB" id="A0A0P6S218"/>
<dbReference type="NCBIfam" id="TIGR01167">
    <property type="entry name" value="LPXTG_anchor"/>
    <property type="match status" value="1"/>
</dbReference>
<organism evidence="9 10">
    <name type="scientific">Streptococcus phocae</name>
    <dbReference type="NCBI Taxonomy" id="119224"/>
    <lineage>
        <taxon>Bacteria</taxon>
        <taxon>Bacillati</taxon>
        <taxon>Bacillota</taxon>
        <taxon>Bacilli</taxon>
        <taxon>Lactobacillales</taxon>
        <taxon>Streptococcaceae</taxon>
        <taxon>Streptococcus</taxon>
    </lineage>
</organism>
<feature type="non-terminal residue" evidence="9">
    <location>
        <position position="1"/>
    </location>
</feature>
<dbReference type="InterPro" id="IPR019950">
    <property type="entry name" value="M_anchor"/>
</dbReference>
<dbReference type="PATRIC" id="fig|119224.3.peg.1013"/>
<name>A0A0P6S218_9STRE</name>
<dbReference type="RefSeq" id="WP_152911076.1">
    <property type="nucleotide sequence ID" value="NZ_LHQM01000028.1"/>
</dbReference>
<gene>
    <name evidence="9" type="ORF">AKK44_06390</name>
</gene>
<feature type="domain" description="Gram-positive cocci surface proteins LPxTG" evidence="8">
    <location>
        <begin position="102"/>
        <end position="137"/>
    </location>
</feature>
<feature type="transmembrane region" description="Helical" evidence="7">
    <location>
        <begin position="112"/>
        <end position="131"/>
    </location>
</feature>
<evidence type="ECO:0000256" key="1">
    <source>
        <dbReference type="ARBA" id="ARBA00022512"/>
    </source>
</evidence>
<evidence type="ECO:0000256" key="6">
    <source>
        <dbReference type="SAM" id="MobiDB-lite"/>
    </source>
</evidence>
<evidence type="ECO:0000256" key="4">
    <source>
        <dbReference type="ARBA" id="ARBA00022737"/>
    </source>
</evidence>
<comment type="caution">
    <text evidence="9">The sequence shown here is derived from an EMBL/GenBank/DDBJ whole genome shotgun (WGS) entry which is preliminary data.</text>
</comment>
<keyword evidence="2" id="KW-0964">Secreted</keyword>
<dbReference type="EMBL" id="LHQM01000028">
    <property type="protein sequence ID" value="KPJ22119.1"/>
    <property type="molecule type" value="Genomic_DNA"/>
</dbReference>
<proteinExistence type="predicted"/>
<dbReference type="Pfam" id="PF00746">
    <property type="entry name" value="Gram_pos_anchor"/>
    <property type="match status" value="1"/>
</dbReference>
<dbReference type="PROSITE" id="PS50847">
    <property type="entry name" value="GRAM_POS_ANCHORING"/>
    <property type="match status" value="1"/>
</dbReference>